<evidence type="ECO:0000313" key="2">
    <source>
        <dbReference type="Proteomes" id="UP000568380"/>
    </source>
</evidence>
<reference evidence="1 2" key="1">
    <citation type="submission" date="2020-08" db="EMBL/GenBank/DDBJ databases">
        <title>Genomic Encyclopedia of Type Strains, Phase IV (KMG-IV): sequencing the most valuable type-strain genomes for metagenomic binning, comparative biology and taxonomic classification.</title>
        <authorList>
            <person name="Goeker M."/>
        </authorList>
    </citation>
    <scope>NUCLEOTIDE SEQUENCE [LARGE SCALE GENOMIC DNA]</scope>
    <source>
        <strain evidence="1 2">DSM 45385</strain>
    </source>
</reference>
<gene>
    <name evidence="1" type="ORF">HNR40_008987</name>
</gene>
<protein>
    <submittedName>
        <fullName evidence="1">Uncharacterized protein</fullName>
    </submittedName>
</protein>
<sequence length="122" mass="13051">MTMTSAIESSDLPPSHHVLPYFAARRLVVELLARGVRCELLASSRTCAWVAVWGGLTTTCNGNGFTWINGNRGSQPVYASVPADDPVTAATRIAARHDVLAAQHPTHRLAEAVYGAEAVKPQ</sequence>
<keyword evidence="2" id="KW-1185">Reference proteome</keyword>
<name>A0A7W8ELK1_9ACTN</name>
<dbReference type="RefSeq" id="WP_184972618.1">
    <property type="nucleotide sequence ID" value="NZ_JACHIN010000017.1"/>
</dbReference>
<organism evidence="1 2">
    <name type="scientific">Nonomuraea endophytica</name>
    <dbReference type="NCBI Taxonomy" id="714136"/>
    <lineage>
        <taxon>Bacteria</taxon>
        <taxon>Bacillati</taxon>
        <taxon>Actinomycetota</taxon>
        <taxon>Actinomycetes</taxon>
        <taxon>Streptosporangiales</taxon>
        <taxon>Streptosporangiaceae</taxon>
        <taxon>Nonomuraea</taxon>
    </lineage>
</organism>
<evidence type="ECO:0000313" key="1">
    <source>
        <dbReference type="EMBL" id="MBB5083483.1"/>
    </source>
</evidence>
<proteinExistence type="predicted"/>
<accession>A0A7W8ELK1</accession>
<comment type="caution">
    <text evidence="1">The sequence shown here is derived from an EMBL/GenBank/DDBJ whole genome shotgun (WGS) entry which is preliminary data.</text>
</comment>
<dbReference type="Proteomes" id="UP000568380">
    <property type="component" value="Unassembled WGS sequence"/>
</dbReference>
<dbReference type="AlphaFoldDB" id="A0A7W8ELK1"/>
<dbReference type="EMBL" id="JACHIN010000017">
    <property type="protein sequence ID" value="MBB5083483.1"/>
    <property type="molecule type" value="Genomic_DNA"/>
</dbReference>